<proteinExistence type="inferred from homology"/>
<dbReference type="EMBL" id="KV425590">
    <property type="protein sequence ID" value="KZT22895.1"/>
    <property type="molecule type" value="Genomic_DNA"/>
</dbReference>
<keyword evidence="11" id="KW-1185">Reference proteome</keyword>
<dbReference type="InterPro" id="IPR016195">
    <property type="entry name" value="Pol/histidinol_Pase-like"/>
</dbReference>
<dbReference type="GO" id="GO:0004401">
    <property type="term" value="F:histidinol-phosphatase activity"/>
    <property type="evidence" value="ECO:0007669"/>
    <property type="project" value="UniProtKB-UniRule"/>
</dbReference>
<evidence type="ECO:0000256" key="4">
    <source>
        <dbReference type="ARBA" id="ARBA00022605"/>
    </source>
</evidence>
<dbReference type="GO" id="GO:0005737">
    <property type="term" value="C:cytoplasm"/>
    <property type="evidence" value="ECO:0007669"/>
    <property type="project" value="TreeGrafter"/>
</dbReference>
<dbReference type="PANTHER" id="PTHR21039:SF0">
    <property type="entry name" value="HISTIDINOL-PHOSPHATASE"/>
    <property type="match status" value="1"/>
</dbReference>
<evidence type="ECO:0000313" key="11">
    <source>
        <dbReference type="Proteomes" id="UP000076761"/>
    </source>
</evidence>
<dbReference type="EC" id="3.1.3.15" evidence="3 8"/>
<dbReference type="SUPFAM" id="SSF89550">
    <property type="entry name" value="PHP domain-like"/>
    <property type="match status" value="1"/>
</dbReference>
<dbReference type="UniPathway" id="UPA00031">
    <property type="reaction ID" value="UER00013"/>
</dbReference>
<name>A0A165QUK6_9AGAM</name>
<keyword evidence="6 8" id="KW-0368">Histidine biosynthesis</keyword>
<evidence type="ECO:0000256" key="1">
    <source>
        <dbReference type="ARBA" id="ARBA00004970"/>
    </source>
</evidence>
<keyword evidence="4 8" id="KW-0028">Amino-acid biosynthesis</keyword>
<reference evidence="10 11" key="1">
    <citation type="journal article" date="2016" name="Mol. Biol. Evol.">
        <title>Comparative Genomics of Early-Diverging Mushroom-Forming Fungi Provides Insights into the Origins of Lignocellulose Decay Capabilities.</title>
        <authorList>
            <person name="Nagy L.G."/>
            <person name="Riley R."/>
            <person name="Tritt A."/>
            <person name="Adam C."/>
            <person name="Daum C."/>
            <person name="Floudas D."/>
            <person name="Sun H."/>
            <person name="Yadav J.S."/>
            <person name="Pangilinan J."/>
            <person name="Larsson K.H."/>
            <person name="Matsuura K."/>
            <person name="Barry K."/>
            <person name="Labutti K."/>
            <person name="Kuo R."/>
            <person name="Ohm R.A."/>
            <person name="Bhattacharya S.S."/>
            <person name="Shirouzu T."/>
            <person name="Yoshinaga Y."/>
            <person name="Martin F.M."/>
            <person name="Grigoriev I.V."/>
            <person name="Hibbett D.S."/>
        </authorList>
    </citation>
    <scope>NUCLEOTIDE SEQUENCE [LARGE SCALE GENOMIC DNA]</scope>
    <source>
        <strain evidence="10 11">HHB14362 ss-1</strain>
    </source>
</reference>
<dbReference type="InterPro" id="IPR004013">
    <property type="entry name" value="PHP_dom"/>
</dbReference>
<evidence type="ECO:0000256" key="7">
    <source>
        <dbReference type="ARBA" id="ARBA00049158"/>
    </source>
</evidence>
<keyword evidence="5 8" id="KW-0378">Hydrolase</keyword>
<dbReference type="CDD" id="cd12110">
    <property type="entry name" value="PHP_HisPPase_Hisj_like"/>
    <property type="match status" value="1"/>
</dbReference>
<dbReference type="OrthoDB" id="5957391at2759"/>
<comment type="similarity">
    <text evidence="2 8">Belongs to the PHP hydrolase family. HisK subfamily.</text>
</comment>
<evidence type="ECO:0000256" key="2">
    <source>
        <dbReference type="ARBA" id="ARBA00009152"/>
    </source>
</evidence>
<dbReference type="InParanoid" id="A0A165QUK6"/>
<dbReference type="FunCoup" id="A0A165QUK6">
    <property type="interactions" value="92"/>
</dbReference>
<dbReference type="InterPro" id="IPR010140">
    <property type="entry name" value="Histidinol_P_phosphatase_HisJ"/>
</dbReference>
<sequence length="321" mass="36640">MPYSHHSHSGQFCKHATGKLEDVVIEAIKKGFHTYGLTEHVPRYREADLYPEEAGCPLDLLTRQFDDFVDEAHRLKVAYAAQIHLLVGLETEFITELDIDNLEHLLQKHKNRIDYLVGSIHHVNGVPIDFDERTYHKSVQSLSTNGSVTDTLESDTLERFLCSYFDAQYNIMRRFHPEVIGHFDLCRLYTPELSLQGHREAWGKVERNIQYAISYGAVFEVNAAALRKGWPSPYPSSDIMQRIVQGGGKLVLSDDSHGPHTVGLNYARLAKCLMDMQITRLHYLHKAESPNAFGRNVVAVPVENNWWEDPFWKGILVTAQA</sequence>
<evidence type="ECO:0000256" key="3">
    <source>
        <dbReference type="ARBA" id="ARBA00013085"/>
    </source>
</evidence>
<dbReference type="GO" id="GO:0000105">
    <property type="term" value="P:L-histidine biosynthetic process"/>
    <property type="evidence" value="ECO:0007669"/>
    <property type="project" value="UniProtKB-UniRule"/>
</dbReference>
<dbReference type="Proteomes" id="UP000076761">
    <property type="component" value="Unassembled WGS sequence"/>
</dbReference>
<feature type="domain" description="PHP" evidence="9">
    <location>
        <begin position="5"/>
        <end position="223"/>
    </location>
</feature>
<evidence type="ECO:0000256" key="6">
    <source>
        <dbReference type="ARBA" id="ARBA00023102"/>
    </source>
</evidence>
<dbReference type="Pfam" id="PF02811">
    <property type="entry name" value="PHP"/>
    <property type="match status" value="1"/>
</dbReference>
<evidence type="ECO:0000313" key="10">
    <source>
        <dbReference type="EMBL" id="KZT22895.1"/>
    </source>
</evidence>
<evidence type="ECO:0000256" key="8">
    <source>
        <dbReference type="RuleBase" id="RU366003"/>
    </source>
</evidence>
<dbReference type="Gene3D" id="3.20.20.140">
    <property type="entry name" value="Metal-dependent hydrolases"/>
    <property type="match status" value="1"/>
</dbReference>
<protein>
    <recommendedName>
        <fullName evidence="3 8">Histidinol-phosphatase</fullName>
        <shortName evidence="8">HolPase</shortName>
        <ecNumber evidence="3 8">3.1.3.15</ecNumber>
    </recommendedName>
</protein>
<dbReference type="NCBIfam" id="TIGR01856">
    <property type="entry name" value="hisJ_fam"/>
    <property type="match status" value="1"/>
</dbReference>
<accession>A0A165QUK6</accession>
<evidence type="ECO:0000259" key="9">
    <source>
        <dbReference type="Pfam" id="PF02811"/>
    </source>
</evidence>
<dbReference type="PANTHER" id="PTHR21039">
    <property type="entry name" value="HISTIDINOL PHOSPHATASE-RELATED"/>
    <property type="match status" value="1"/>
</dbReference>
<gene>
    <name evidence="10" type="ORF">NEOLEDRAFT_1157506</name>
</gene>
<dbReference type="STRING" id="1314782.A0A165QUK6"/>
<dbReference type="AlphaFoldDB" id="A0A165QUK6"/>
<organism evidence="10 11">
    <name type="scientific">Neolentinus lepideus HHB14362 ss-1</name>
    <dbReference type="NCBI Taxonomy" id="1314782"/>
    <lineage>
        <taxon>Eukaryota</taxon>
        <taxon>Fungi</taxon>
        <taxon>Dikarya</taxon>
        <taxon>Basidiomycota</taxon>
        <taxon>Agaricomycotina</taxon>
        <taxon>Agaricomycetes</taxon>
        <taxon>Gloeophyllales</taxon>
        <taxon>Gloeophyllaceae</taxon>
        <taxon>Neolentinus</taxon>
    </lineage>
</organism>
<comment type="catalytic activity">
    <reaction evidence="7 8">
        <text>L-histidinol phosphate + H2O = L-histidinol + phosphate</text>
        <dbReference type="Rhea" id="RHEA:14465"/>
        <dbReference type="ChEBI" id="CHEBI:15377"/>
        <dbReference type="ChEBI" id="CHEBI:43474"/>
        <dbReference type="ChEBI" id="CHEBI:57699"/>
        <dbReference type="ChEBI" id="CHEBI:57980"/>
        <dbReference type="EC" id="3.1.3.15"/>
    </reaction>
</comment>
<evidence type="ECO:0000256" key="5">
    <source>
        <dbReference type="ARBA" id="ARBA00022801"/>
    </source>
</evidence>
<comment type="pathway">
    <text evidence="1 8">Amino-acid biosynthesis; L-histidine biosynthesis; L-histidine from 5-phospho-alpha-D-ribose 1-diphosphate: step 8/9.</text>
</comment>